<evidence type="ECO:0000259" key="6">
    <source>
        <dbReference type="Pfam" id="PF00933"/>
    </source>
</evidence>
<name>A0A9D0ZPQ4_9FIRM</name>
<dbReference type="GO" id="GO:0009254">
    <property type="term" value="P:peptidoglycan turnover"/>
    <property type="evidence" value="ECO:0007669"/>
    <property type="project" value="TreeGrafter"/>
</dbReference>
<gene>
    <name evidence="7" type="ORF">IAA52_09765</name>
</gene>
<comment type="similarity">
    <text evidence="2">Belongs to the glycosyl hydrolase 3 family.</text>
</comment>
<dbReference type="Proteomes" id="UP000824260">
    <property type="component" value="Unassembled WGS sequence"/>
</dbReference>
<comment type="caution">
    <text evidence="7">The sequence shown here is derived from an EMBL/GenBank/DDBJ whole genome shotgun (WGS) entry which is preliminary data.</text>
</comment>
<keyword evidence="5" id="KW-0326">Glycosidase</keyword>
<evidence type="ECO:0000256" key="1">
    <source>
        <dbReference type="ARBA" id="ARBA00001231"/>
    </source>
</evidence>
<evidence type="ECO:0000256" key="5">
    <source>
        <dbReference type="ARBA" id="ARBA00023295"/>
    </source>
</evidence>
<dbReference type="InterPro" id="IPR036962">
    <property type="entry name" value="Glyco_hydro_3_N_sf"/>
</dbReference>
<dbReference type="AlphaFoldDB" id="A0A9D0ZPQ4"/>
<dbReference type="InterPro" id="IPR001764">
    <property type="entry name" value="Glyco_hydro_3_N"/>
</dbReference>
<dbReference type="SUPFAM" id="SSF51445">
    <property type="entry name" value="(Trans)glycosidases"/>
    <property type="match status" value="1"/>
</dbReference>
<dbReference type="Gene3D" id="3.40.50.1700">
    <property type="entry name" value="Glycoside hydrolase family 3 C-terminal domain"/>
    <property type="match status" value="1"/>
</dbReference>
<evidence type="ECO:0000256" key="2">
    <source>
        <dbReference type="ARBA" id="ARBA00005336"/>
    </source>
</evidence>
<feature type="domain" description="Glycoside hydrolase family 3 N-terminal" evidence="6">
    <location>
        <begin position="26"/>
        <end position="345"/>
    </location>
</feature>
<dbReference type="PROSITE" id="PS00775">
    <property type="entry name" value="GLYCOSYL_HYDROL_F3"/>
    <property type="match status" value="1"/>
</dbReference>
<dbReference type="PANTHER" id="PTHR30480:SF13">
    <property type="entry name" value="BETA-HEXOSAMINIDASE"/>
    <property type="match status" value="1"/>
</dbReference>
<dbReference type="Pfam" id="PF00933">
    <property type="entry name" value="Glyco_hydro_3"/>
    <property type="match status" value="1"/>
</dbReference>
<proteinExistence type="inferred from homology"/>
<evidence type="ECO:0000256" key="4">
    <source>
        <dbReference type="ARBA" id="ARBA00022801"/>
    </source>
</evidence>
<dbReference type="InterPro" id="IPR019800">
    <property type="entry name" value="Glyco_hydro_3_AS"/>
</dbReference>
<comment type="catalytic activity">
    <reaction evidence="1">
        <text>Hydrolysis of terminal non-reducing N-acetyl-D-hexosamine residues in N-acetyl-beta-D-hexosaminides.</text>
        <dbReference type="EC" id="3.2.1.52"/>
    </reaction>
</comment>
<reference evidence="7" key="1">
    <citation type="submission" date="2020-10" db="EMBL/GenBank/DDBJ databases">
        <authorList>
            <person name="Gilroy R."/>
        </authorList>
    </citation>
    <scope>NUCLEOTIDE SEQUENCE</scope>
    <source>
        <strain evidence="7">ChiSjej6B24-2974</strain>
    </source>
</reference>
<accession>A0A9D0ZPQ4</accession>
<reference evidence="7" key="2">
    <citation type="journal article" date="2021" name="PeerJ">
        <title>Extensive microbial diversity within the chicken gut microbiome revealed by metagenomics and culture.</title>
        <authorList>
            <person name="Gilroy R."/>
            <person name="Ravi A."/>
            <person name="Getino M."/>
            <person name="Pursley I."/>
            <person name="Horton D.L."/>
            <person name="Alikhan N.F."/>
            <person name="Baker D."/>
            <person name="Gharbi K."/>
            <person name="Hall N."/>
            <person name="Watson M."/>
            <person name="Adriaenssens E.M."/>
            <person name="Foster-Nyarko E."/>
            <person name="Jarju S."/>
            <person name="Secka A."/>
            <person name="Antonio M."/>
            <person name="Oren A."/>
            <person name="Chaudhuri R.R."/>
            <person name="La Ragione R."/>
            <person name="Hildebrand F."/>
            <person name="Pallen M.J."/>
        </authorList>
    </citation>
    <scope>NUCLEOTIDE SEQUENCE</scope>
    <source>
        <strain evidence="7">ChiSjej6B24-2974</strain>
    </source>
</reference>
<evidence type="ECO:0000256" key="3">
    <source>
        <dbReference type="ARBA" id="ARBA00012663"/>
    </source>
</evidence>
<dbReference type="PANTHER" id="PTHR30480">
    <property type="entry name" value="BETA-HEXOSAMINIDASE-RELATED"/>
    <property type="match status" value="1"/>
</dbReference>
<dbReference type="EC" id="3.2.1.52" evidence="3"/>
<dbReference type="InterPro" id="IPR017853">
    <property type="entry name" value="GH"/>
</dbReference>
<sequence length="564" mass="61604">MMLKEKPFYLDDEAIAWVEEALTGMTLEEKVGQLFCVLLRGSTQEECDFIRGILSPGGAMYRPMPVESAVQATNMLQQGSRIPLLIAANLEKGGNGIVTEGTLMGSPMEVAATDSADMAAKLGTLCGREGATVGANWAFAPIIDINTNFRNPITNTRTFGSDAERVKVMGVTYVEAIQKLGLAACIKHFPGDGQDERDQHLVTSINSMSCEEWDATYGKVYGACIEQGALTCMVGHIMQPAYSKRLNPALGDGDILPASLSSEIINGLLRGKLGFNGLVVTDATTMAGFTTAMSRRLAVPASIAAGCDMFLFCRNTKEDYGYMLEGVRNGIITPQRLDEAVTRILATKAALGLHRPKPSLSVEAARNVVGCEEHYRWARECADQGITLVKEEPGVLPITPERYKRILCYPIEAAGGFSQYKVVSGACQKVFDAFKAQGMEITIFEPSPESEGKVPPMSDVIGRYDLILYVANLATRSNQTVVRIEWEQPMGANCMHFLHDVPTVFISLENPYHLLDVPRVRTYINTYSSNDIAIEALVEKLMGKSPFRGINPVDPFCGKWDTHL</sequence>
<dbReference type="GO" id="GO:0005975">
    <property type="term" value="P:carbohydrate metabolic process"/>
    <property type="evidence" value="ECO:0007669"/>
    <property type="project" value="InterPro"/>
</dbReference>
<keyword evidence="4 7" id="KW-0378">Hydrolase</keyword>
<protein>
    <recommendedName>
        <fullName evidence="3">beta-N-acetylhexosaminidase</fullName>
        <ecNumber evidence="3">3.2.1.52</ecNumber>
    </recommendedName>
</protein>
<organism evidence="7 8">
    <name type="scientific">Candidatus Pullichristensenella stercorigallinarum</name>
    <dbReference type="NCBI Taxonomy" id="2840909"/>
    <lineage>
        <taxon>Bacteria</taxon>
        <taxon>Bacillati</taxon>
        <taxon>Bacillota</taxon>
        <taxon>Clostridia</taxon>
        <taxon>Candidatus Pullichristensenella</taxon>
    </lineage>
</organism>
<dbReference type="GO" id="GO:0004563">
    <property type="term" value="F:beta-N-acetylhexosaminidase activity"/>
    <property type="evidence" value="ECO:0007669"/>
    <property type="project" value="UniProtKB-EC"/>
</dbReference>
<dbReference type="InterPro" id="IPR036881">
    <property type="entry name" value="Glyco_hydro_3_C_sf"/>
</dbReference>
<dbReference type="InterPro" id="IPR050226">
    <property type="entry name" value="NagZ_Beta-hexosaminidase"/>
</dbReference>
<evidence type="ECO:0000313" key="7">
    <source>
        <dbReference type="EMBL" id="HIQ83371.1"/>
    </source>
</evidence>
<evidence type="ECO:0000313" key="8">
    <source>
        <dbReference type="Proteomes" id="UP000824260"/>
    </source>
</evidence>
<dbReference type="Gene3D" id="3.20.20.300">
    <property type="entry name" value="Glycoside hydrolase, family 3, N-terminal domain"/>
    <property type="match status" value="1"/>
</dbReference>
<dbReference type="EMBL" id="DVFZ01000096">
    <property type="protein sequence ID" value="HIQ83371.1"/>
    <property type="molecule type" value="Genomic_DNA"/>
</dbReference>